<dbReference type="Gene3D" id="3.20.20.70">
    <property type="entry name" value="Aldolase class I"/>
    <property type="match status" value="1"/>
</dbReference>
<dbReference type="PIRSF" id="PIRSF006429">
    <property type="entry name" value="GOGAT_lg_2"/>
    <property type="match status" value="1"/>
</dbReference>
<dbReference type="PIRSF" id="PIRSF500060">
    <property type="entry name" value="UCP500060"/>
    <property type="match status" value="1"/>
</dbReference>
<dbReference type="SUPFAM" id="SSF51395">
    <property type="entry name" value="FMN-linked oxidoreductases"/>
    <property type="match status" value="1"/>
</dbReference>
<dbReference type="AlphaFoldDB" id="A0A6S6U8V6"/>
<feature type="transmembrane region" description="Helical" evidence="3">
    <location>
        <begin position="30"/>
        <end position="49"/>
    </location>
</feature>
<proteinExistence type="inferred from homology"/>
<organism evidence="5">
    <name type="scientific">uncultured Aureispira sp</name>
    <dbReference type="NCBI Taxonomy" id="1331704"/>
    <lineage>
        <taxon>Bacteria</taxon>
        <taxon>Pseudomonadati</taxon>
        <taxon>Bacteroidota</taxon>
        <taxon>Saprospiria</taxon>
        <taxon>Saprospirales</taxon>
        <taxon>Saprospiraceae</taxon>
        <taxon>Aureispira</taxon>
        <taxon>environmental samples</taxon>
    </lineage>
</organism>
<comment type="similarity">
    <text evidence="1 2">Belongs to the glutamate synthase family.</text>
</comment>
<dbReference type="PANTHER" id="PTHR43819:SF1">
    <property type="entry name" value="ARCHAEAL-TYPE GLUTAMATE SYNTHASE [NADPH]"/>
    <property type="match status" value="1"/>
</dbReference>
<dbReference type="EMBL" id="CACVAQ010000322">
    <property type="protein sequence ID" value="CAA6823099.1"/>
    <property type="molecule type" value="Genomic_DNA"/>
</dbReference>
<keyword evidence="3" id="KW-0472">Membrane</keyword>
<keyword evidence="3" id="KW-1133">Transmembrane helix</keyword>
<dbReference type="InterPro" id="IPR024188">
    <property type="entry name" value="GltB"/>
</dbReference>
<dbReference type="EC" id="1.4.7.1" evidence="5"/>
<keyword evidence="3" id="KW-0812">Transmembrane</keyword>
<protein>
    <submittedName>
        <fullName evidence="5">Ferredoxin-dependent glutamate synthase (EC)</fullName>
        <ecNumber evidence="5">1.4.7.1</ecNumber>
    </submittedName>
</protein>
<dbReference type="Pfam" id="PF01645">
    <property type="entry name" value="Glu_synthase"/>
    <property type="match status" value="1"/>
</dbReference>
<evidence type="ECO:0000256" key="1">
    <source>
        <dbReference type="ARBA" id="ARBA00009716"/>
    </source>
</evidence>
<gene>
    <name evidence="5" type="ORF">HELGO_WM19022</name>
</gene>
<keyword evidence="5" id="KW-0560">Oxidoreductase</keyword>
<accession>A0A6S6U8V6</accession>
<evidence type="ECO:0000313" key="5">
    <source>
        <dbReference type="EMBL" id="CAA6823099.1"/>
    </source>
</evidence>
<evidence type="ECO:0000256" key="3">
    <source>
        <dbReference type="SAM" id="Phobius"/>
    </source>
</evidence>
<evidence type="ECO:0000256" key="2">
    <source>
        <dbReference type="PIRNR" id="PIRNR006429"/>
    </source>
</evidence>
<feature type="transmembrane region" description="Helical" evidence="3">
    <location>
        <begin position="55"/>
        <end position="73"/>
    </location>
</feature>
<dbReference type="GO" id="GO:0006537">
    <property type="term" value="P:glutamate biosynthetic process"/>
    <property type="evidence" value="ECO:0007669"/>
    <property type="project" value="InterPro"/>
</dbReference>
<dbReference type="InterPro" id="IPR002932">
    <property type="entry name" value="Glu_synthdom"/>
</dbReference>
<name>A0A6S6U8V6_9BACT</name>
<feature type="domain" description="Glutamate synthase" evidence="4">
    <location>
        <begin position="182"/>
        <end position="497"/>
    </location>
</feature>
<dbReference type="InterPro" id="IPR013785">
    <property type="entry name" value="Aldolase_TIM"/>
</dbReference>
<dbReference type="CDD" id="cd02808">
    <property type="entry name" value="GltS_FMN"/>
    <property type="match status" value="1"/>
</dbReference>
<reference evidence="5" key="1">
    <citation type="submission" date="2020-01" db="EMBL/GenBank/DDBJ databases">
        <authorList>
            <person name="Meier V. D."/>
            <person name="Meier V D."/>
        </authorList>
    </citation>
    <scope>NUCLEOTIDE SEQUENCE</scope>
    <source>
        <strain evidence="5">HLG_WM_MAG_10</strain>
    </source>
</reference>
<sequence>MCFKLFFINLNQSPIYSQNKSPMTIPNLRFKFYVASVLIVVGLLLLANFYSMNALWAFVVVGPILLMGFYDIFQKEHAIRRNYPLLGRLRYVMEAFRPAIQQYFVEDDLNGKPFSRRRRSLVYQRAKEVNENVPFGTQVDVYGQGYEWMVHSAYPLDASKMNRHPKVMVGGTDCKQPYDLSLYNISAMSYGSLSANAVMAMNRGAKKGGFAHNTGEGGVSPYHKQGGDLIWQIGTGYFGARAADGSFDAEKYKNTVAHESIKMVELKLSQGAKPGKGGILPAIKNTKEIGEIRGVEPHQDVISPSYHKAFSNPEGLMHFIKKLRDLSGGKPVGFKLCIGSEQEFYDMCKAMIKTSIYPDFITIDGGEGGTGAAPVEFSDSLGMPMKEGLSFAVDTLRGFNLKKDIRIIAAGRITSAFDMVKVLAIGADACYSARAMMMAVGCIQALECHSNNCPTGVATQDKSLMKGLEVGDKSDRVYHFHKKTLYALVDMMAAAGISAPSKIKRKHIFKRTGAGLVRRYDQLYPSIPVGCCLNTDEIPALFKQEMLMLLGDGED</sequence>
<evidence type="ECO:0000259" key="4">
    <source>
        <dbReference type="Pfam" id="PF01645"/>
    </source>
</evidence>
<dbReference type="GO" id="GO:0016041">
    <property type="term" value="F:glutamate synthase (ferredoxin) activity"/>
    <property type="evidence" value="ECO:0007669"/>
    <property type="project" value="UniProtKB-EC"/>
</dbReference>
<dbReference type="InterPro" id="IPR027283">
    <property type="entry name" value="YerD"/>
</dbReference>
<dbReference type="PANTHER" id="PTHR43819">
    <property type="entry name" value="ARCHAEAL-TYPE GLUTAMATE SYNTHASE [NADPH]"/>
    <property type="match status" value="1"/>
</dbReference>